<dbReference type="Gene3D" id="1.10.443.10">
    <property type="entry name" value="Intergrase catalytic core"/>
    <property type="match status" value="1"/>
</dbReference>
<comment type="caution">
    <text evidence="2">The sequence shown here is derived from an EMBL/GenBank/DDBJ whole genome shotgun (WGS) entry which is preliminary data.</text>
</comment>
<proteinExistence type="predicted"/>
<organism evidence="2 3">
    <name type="scientific">Streblomastix strix</name>
    <dbReference type="NCBI Taxonomy" id="222440"/>
    <lineage>
        <taxon>Eukaryota</taxon>
        <taxon>Metamonada</taxon>
        <taxon>Preaxostyla</taxon>
        <taxon>Oxymonadida</taxon>
        <taxon>Streblomastigidae</taxon>
        <taxon>Streblomastix</taxon>
    </lineage>
</organism>
<dbReference type="Proteomes" id="UP000324800">
    <property type="component" value="Unassembled WGS sequence"/>
</dbReference>
<gene>
    <name evidence="2" type="ORF">EZS28_038672</name>
</gene>
<dbReference type="SUPFAM" id="SSF56349">
    <property type="entry name" value="DNA breaking-rejoining enzymes"/>
    <property type="match status" value="1"/>
</dbReference>
<dbReference type="InterPro" id="IPR013762">
    <property type="entry name" value="Integrase-like_cat_sf"/>
</dbReference>
<protein>
    <recommendedName>
        <fullName evidence="4">Tyr recombinase domain-containing protein</fullName>
    </recommendedName>
</protein>
<dbReference type="GO" id="GO:0003677">
    <property type="term" value="F:DNA binding"/>
    <property type="evidence" value="ECO:0007669"/>
    <property type="project" value="InterPro"/>
</dbReference>
<dbReference type="EMBL" id="SNRW01020068">
    <property type="protein sequence ID" value="KAA6365801.1"/>
    <property type="molecule type" value="Genomic_DNA"/>
</dbReference>
<evidence type="ECO:0000313" key="2">
    <source>
        <dbReference type="EMBL" id="KAA6365801.1"/>
    </source>
</evidence>
<dbReference type="GO" id="GO:0006310">
    <property type="term" value="P:DNA recombination"/>
    <property type="evidence" value="ECO:0007669"/>
    <property type="project" value="UniProtKB-KW"/>
</dbReference>
<dbReference type="InterPro" id="IPR011010">
    <property type="entry name" value="DNA_brk_join_enz"/>
</dbReference>
<keyword evidence="1" id="KW-0233">DNA recombination</keyword>
<evidence type="ECO:0000256" key="1">
    <source>
        <dbReference type="ARBA" id="ARBA00023172"/>
    </source>
</evidence>
<name>A0A5J4U7F4_9EUKA</name>
<accession>A0A5J4U7F4</accession>
<dbReference type="OrthoDB" id="2220692at2759"/>
<evidence type="ECO:0000313" key="3">
    <source>
        <dbReference type="Proteomes" id="UP000324800"/>
    </source>
</evidence>
<evidence type="ECO:0008006" key="4">
    <source>
        <dbReference type="Google" id="ProtNLM"/>
    </source>
</evidence>
<dbReference type="AlphaFoldDB" id="A0A5J4U7F4"/>
<reference evidence="2 3" key="1">
    <citation type="submission" date="2019-03" db="EMBL/GenBank/DDBJ databases">
        <title>Single cell metagenomics reveals metabolic interactions within the superorganism composed of flagellate Streblomastix strix and complex community of Bacteroidetes bacteria on its surface.</title>
        <authorList>
            <person name="Treitli S.C."/>
            <person name="Kolisko M."/>
            <person name="Husnik F."/>
            <person name="Keeling P."/>
            <person name="Hampl V."/>
        </authorList>
    </citation>
    <scope>NUCLEOTIDE SEQUENCE [LARGE SCALE GENOMIC DNA]</scope>
    <source>
        <strain evidence="2">ST1C</strain>
    </source>
</reference>
<sequence length="169" mass="20175">MKAIEEKTRKVREEEQVWDLKIMLIFNNLRFAEIMKAKINQLDHNQQTILIETFLKNKHAGRVKLTLNMISKYDLRPVKWLSLWMVGKTQYQEGEIWKRKGIKQKFNAEQWNKKIREEMVNVGISKKERVTSIRAAYVTRTFQLGASSDQINRWTRQVNTASMVQQYND</sequence>
<dbReference type="GO" id="GO:0015074">
    <property type="term" value="P:DNA integration"/>
    <property type="evidence" value="ECO:0007669"/>
    <property type="project" value="InterPro"/>
</dbReference>